<reference evidence="1 2" key="1">
    <citation type="submission" date="2020-02" db="EMBL/GenBank/DDBJ databases">
        <title>Genome sequencing for Draconibacterium sp. strain M1.</title>
        <authorList>
            <person name="Park S.-J."/>
        </authorList>
    </citation>
    <scope>NUCLEOTIDE SEQUENCE [LARGE SCALE GENOMIC DNA]</scope>
    <source>
        <strain evidence="1 2">M1</strain>
    </source>
</reference>
<dbReference type="AlphaFoldDB" id="A0A6C0RE06"/>
<dbReference type="KEGG" id="drc:G0Q07_11775"/>
<dbReference type="RefSeq" id="WP_163346268.1">
    <property type="nucleotide sequence ID" value="NZ_CP048409.1"/>
</dbReference>
<accession>A0A6C0RE06</accession>
<gene>
    <name evidence="1" type="ORF">G0Q07_11775</name>
</gene>
<proteinExistence type="predicted"/>
<dbReference type="Proteomes" id="UP000474630">
    <property type="component" value="Chromosome"/>
</dbReference>
<name>A0A6C0RE06_9BACT</name>
<evidence type="ECO:0000313" key="1">
    <source>
        <dbReference type="EMBL" id="QIA08349.1"/>
    </source>
</evidence>
<organism evidence="1 2">
    <name type="scientific">Draconibacterium halophilum</name>
    <dbReference type="NCBI Taxonomy" id="2706887"/>
    <lineage>
        <taxon>Bacteria</taxon>
        <taxon>Pseudomonadati</taxon>
        <taxon>Bacteroidota</taxon>
        <taxon>Bacteroidia</taxon>
        <taxon>Marinilabiliales</taxon>
        <taxon>Prolixibacteraceae</taxon>
        <taxon>Draconibacterium</taxon>
    </lineage>
</organism>
<evidence type="ECO:0000313" key="2">
    <source>
        <dbReference type="Proteomes" id="UP000474630"/>
    </source>
</evidence>
<protein>
    <submittedName>
        <fullName evidence="1">Uncharacterized protein</fullName>
    </submittedName>
</protein>
<dbReference type="EMBL" id="CP048409">
    <property type="protein sequence ID" value="QIA08349.1"/>
    <property type="molecule type" value="Genomic_DNA"/>
</dbReference>
<sequence>MKETFWKKHISIFIVFISELYPLTKFQLLQYEEILDWNRIRSNSFIRWDDNMRKIFAARLRSATEIPPRDVRIISEEDGELLPGVITLGYPEANDVYLRAEEQTNAEQIYWKDIGFGVYEVPEYNENAVMLLLTKLNCTLNLGADPFNSLPIPTKFLEERKDTLQWDLLSSYWGLKWSFELLKQFEQYWVWEELQSNHTAFNYCLKDDLDDEFIEMALG</sequence>
<keyword evidence="2" id="KW-1185">Reference proteome</keyword>